<gene>
    <name evidence="1" type="ORF">OJ996_23530</name>
</gene>
<comment type="caution">
    <text evidence="1">The sequence shown here is derived from an EMBL/GenBank/DDBJ whole genome shotgun (WGS) entry which is preliminary data.</text>
</comment>
<name>A0ABT3G9Q7_9BACT</name>
<dbReference type="RefSeq" id="WP_264516158.1">
    <property type="nucleotide sequence ID" value="NZ_JAPDDR010000016.1"/>
</dbReference>
<evidence type="ECO:0000313" key="2">
    <source>
        <dbReference type="Proteomes" id="UP001165653"/>
    </source>
</evidence>
<proteinExistence type="predicted"/>
<organism evidence="1 2">
    <name type="scientific">Luteolibacter rhizosphaerae</name>
    <dbReference type="NCBI Taxonomy" id="2989719"/>
    <lineage>
        <taxon>Bacteria</taxon>
        <taxon>Pseudomonadati</taxon>
        <taxon>Verrucomicrobiota</taxon>
        <taxon>Verrucomicrobiia</taxon>
        <taxon>Verrucomicrobiales</taxon>
        <taxon>Verrucomicrobiaceae</taxon>
        <taxon>Luteolibacter</taxon>
    </lineage>
</organism>
<accession>A0ABT3G9Q7</accession>
<evidence type="ECO:0000313" key="1">
    <source>
        <dbReference type="EMBL" id="MCW1916579.1"/>
    </source>
</evidence>
<dbReference type="EMBL" id="JAPDDR010000016">
    <property type="protein sequence ID" value="MCW1916579.1"/>
    <property type="molecule type" value="Genomic_DNA"/>
</dbReference>
<dbReference type="Proteomes" id="UP001165653">
    <property type="component" value="Unassembled WGS sequence"/>
</dbReference>
<keyword evidence="2" id="KW-1185">Reference proteome</keyword>
<protein>
    <submittedName>
        <fullName evidence="1">Uncharacterized protein</fullName>
    </submittedName>
</protein>
<sequence length="51" mass="5824">MIRPVATHWARRGRDAALFLFLATLALLAFAFYTGEPGFFLKWFFGLQADT</sequence>
<reference evidence="1" key="1">
    <citation type="submission" date="2022-10" db="EMBL/GenBank/DDBJ databases">
        <title>Luteolibacter sp. GHJ8, whole genome shotgun sequencing project.</title>
        <authorList>
            <person name="Zhao G."/>
            <person name="Shen L."/>
        </authorList>
    </citation>
    <scope>NUCLEOTIDE SEQUENCE</scope>
    <source>
        <strain evidence="1">GHJ8</strain>
    </source>
</reference>